<dbReference type="PROSITE" id="PS51257">
    <property type="entry name" value="PROKAR_LIPOPROTEIN"/>
    <property type="match status" value="1"/>
</dbReference>
<gene>
    <name evidence="8" type="ORF">AAE02nite_28510</name>
</gene>
<evidence type="ECO:0000313" key="9">
    <source>
        <dbReference type="Proteomes" id="UP000321532"/>
    </source>
</evidence>
<keyword evidence="3" id="KW-0732">Signal</keyword>
<dbReference type="Gene3D" id="1.25.40.390">
    <property type="match status" value="1"/>
</dbReference>
<dbReference type="EMBL" id="BJYS01000021">
    <property type="protein sequence ID" value="GEO05187.1"/>
    <property type="molecule type" value="Genomic_DNA"/>
</dbReference>
<dbReference type="AlphaFoldDB" id="A0A512B072"/>
<evidence type="ECO:0000256" key="4">
    <source>
        <dbReference type="ARBA" id="ARBA00023136"/>
    </source>
</evidence>
<feature type="domain" description="SusD-like N-terminal" evidence="7">
    <location>
        <begin position="32"/>
        <end position="216"/>
    </location>
</feature>
<dbReference type="GO" id="GO:0009279">
    <property type="term" value="C:cell outer membrane"/>
    <property type="evidence" value="ECO:0007669"/>
    <property type="project" value="UniProtKB-SubCell"/>
</dbReference>
<evidence type="ECO:0000259" key="6">
    <source>
        <dbReference type="Pfam" id="PF07980"/>
    </source>
</evidence>
<evidence type="ECO:0000256" key="1">
    <source>
        <dbReference type="ARBA" id="ARBA00004442"/>
    </source>
</evidence>
<evidence type="ECO:0000259" key="7">
    <source>
        <dbReference type="Pfam" id="PF14322"/>
    </source>
</evidence>
<reference evidence="8 9" key="1">
    <citation type="submission" date="2019-07" db="EMBL/GenBank/DDBJ databases">
        <title>Whole genome shotgun sequence of Adhaeribacter aerolatus NBRC 106133.</title>
        <authorList>
            <person name="Hosoyama A."/>
            <person name="Uohara A."/>
            <person name="Ohji S."/>
            <person name="Ichikawa N."/>
        </authorList>
    </citation>
    <scope>NUCLEOTIDE SEQUENCE [LARGE SCALE GENOMIC DNA]</scope>
    <source>
        <strain evidence="8 9">NBRC 106133</strain>
    </source>
</reference>
<dbReference type="Proteomes" id="UP000321532">
    <property type="component" value="Unassembled WGS sequence"/>
</dbReference>
<dbReference type="CDD" id="cd08977">
    <property type="entry name" value="SusD"/>
    <property type="match status" value="1"/>
</dbReference>
<comment type="caution">
    <text evidence="8">The sequence shown here is derived from an EMBL/GenBank/DDBJ whole genome shotgun (WGS) entry which is preliminary data.</text>
</comment>
<dbReference type="Pfam" id="PF07980">
    <property type="entry name" value="SusD_RagB"/>
    <property type="match status" value="1"/>
</dbReference>
<dbReference type="OrthoDB" id="5694214at2"/>
<evidence type="ECO:0000256" key="3">
    <source>
        <dbReference type="ARBA" id="ARBA00022729"/>
    </source>
</evidence>
<evidence type="ECO:0000256" key="2">
    <source>
        <dbReference type="ARBA" id="ARBA00006275"/>
    </source>
</evidence>
<sequence length="508" mass="56773">MKIYILLSALTLGLITGCKDVLDINPRDRYVQDTFFQNREQVQAAVNATYAVLQNGGFYGGTATIARENLSPNTYSYNAVYNLVLTGNFDANTAIFNSAWNASYRGIGRANNVIQNIDKVDMDESLKKRFKAEAKFLRALYYFPLWNLFGGAPLILDAPSFETQATLPRNSAEDILTQMLKDLDEAAVDLPVSYSGVDKGRATKGAALAFKARFLLYASRWAEAAAAAKAVMDLKVGASPAYSLFPDYRALFYLENEGNAEVIFDIQYKYPESGHGLDITLDQFNTIAPTPDLVNDYYAKDGLPITQSPLYNPAKPYDNRDPRLQATVIVPGSQYKGKTVTATQYPRTGFGQKKYTIYRDTEVPARTLPDNESEINVILMRYADVLLMYAEAQNEAVGPDISVYNAINAVRRRPGVNMPEVPAGLSKDRMRSEIRHERRIELAGEGLYYYDVRRWGIAPQVLNADVKNDKGQRVDTRSFNPVRDMLWPIPSVSIQENPALEQNPGYGK</sequence>
<dbReference type="Pfam" id="PF14322">
    <property type="entry name" value="SusD-like_3"/>
    <property type="match status" value="1"/>
</dbReference>
<evidence type="ECO:0000313" key="8">
    <source>
        <dbReference type="EMBL" id="GEO05187.1"/>
    </source>
</evidence>
<keyword evidence="4" id="KW-0472">Membrane</keyword>
<feature type="domain" description="RagB/SusD" evidence="6">
    <location>
        <begin position="277"/>
        <end position="506"/>
    </location>
</feature>
<name>A0A512B072_9BACT</name>
<dbReference type="InterPro" id="IPR033985">
    <property type="entry name" value="SusD-like_N"/>
</dbReference>
<dbReference type="InterPro" id="IPR012944">
    <property type="entry name" value="SusD_RagB_dom"/>
</dbReference>
<keyword evidence="5" id="KW-0998">Cell outer membrane</keyword>
<keyword evidence="9" id="KW-1185">Reference proteome</keyword>
<proteinExistence type="inferred from homology"/>
<dbReference type="InterPro" id="IPR011990">
    <property type="entry name" value="TPR-like_helical_dom_sf"/>
</dbReference>
<protein>
    <submittedName>
        <fullName evidence="8">Membrane protein</fullName>
    </submittedName>
</protein>
<dbReference type="RefSeq" id="WP_146898638.1">
    <property type="nucleotide sequence ID" value="NZ_BJYS01000021.1"/>
</dbReference>
<accession>A0A512B072</accession>
<comment type="subcellular location">
    <subcellularLocation>
        <location evidence="1">Cell outer membrane</location>
    </subcellularLocation>
</comment>
<evidence type="ECO:0000256" key="5">
    <source>
        <dbReference type="ARBA" id="ARBA00023237"/>
    </source>
</evidence>
<organism evidence="8 9">
    <name type="scientific">Adhaeribacter aerolatus</name>
    <dbReference type="NCBI Taxonomy" id="670289"/>
    <lineage>
        <taxon>Bacteria</taxon>
        <taxon>Pseudomonadati</taxon>
        <taxon>Bacteroidota</taxon>
        <taxon>Cytophagia</taxon>
        <taxon>Cytophagales</taxon>
        <taxon>Hymenobacteraceae</taxon>
        <taxon>Adhaeribacter</taxon>
    </lineage>
</organism>
<dbReference type="SUPFAM" id="SSF48452">
    <property type="entry name" value="TPR-like"/>
    <property type="match status" value="1"/>
</dbReference>
<comment type="similarity">
    <text evidence="2">Belongs to the SusD family.</text>
</comment>